<sequence>MLPPVSAVTAGEFSSQTAGQKQDAVSSPVNQPNVPQAISDTSPNPPVVAARAVSGEAELHRTGTVLTEVLGSLLGMERLEGEDAEAYVNRLTSALQSLPLAQKAALEQQLGKLLKGMTIALMLDILKNNAGPNAARLAVMLELARVGQSKDGVKVALTPYLQDLMPDSPSLTPLPIKVPAPALQGPRPPLSPDQSVSSPGKPVAPTPAPTGGVTDDVPAPTSHPAQTAPEVSARLTAQSPLFPPQNTASTTASTPAAPGAPQASPPVPQAQASAPPAPSSNAGSSIALPPNAELPMVMPDGTMDDAALASFLKADAATIAAQIRAASPQDMEKLLLAVLLGRLPDRADPLADTSSALPVLPHEEGSNAEATKKQQVMTTGQPQAHATDAPSEETATEILRPEAQIAARGSVAADGKTLVFEQAALQSAVASLVTKPGTPLPFVNYPIEEQKRDEEAPPRGRWPSSEGEGEGDAGEEAGHGQTDQNNAKDDHPDDLSGQEERVAANDEPVDHSVSDGAREDGRVGDAESYYLRMGNFA</sequence>
<feature type="compositionally biased region" description="Low complexity" evidence="1">
    <location>
        <begin position="269"/>
        <end position="285"/>
    </location>
</feature>
<dbReference type="AlphaFoldDB" id="A0AA92C042"/>
<dbReference type="Proteomes" id="UP000244335">
    <property type="component" value="Unassembled WGS sequence"/>
</dbReference>
<reference evidence="2 3" key="1">
    <citation type="submission" date="2018-04" db="EMBL/GenBank/DDBJ databases">
        <authorList>
            <person name="Hagen T."/>
        </authorList>
    </citation>
    <scope>NUCLEOTIDE SEQUENCE [LARGE SCALE GENOMIC DNA]</scope>
    <source>
        <strain evidence="2 3">TPD7009</strain>
    </source>
</reference>
<feature type="region of interest" description="Disordered" evidence="1">
    <location>
        <begin position="352"/>
        <end position="394"/>
    </location>
</feature>
<comment type="caution">
    <text evidence="2">The sequence shown here is derived from an EMBL/GenBank/DDBJ whole genome shotgun (WGS) entry which is preliminary data.</text>
</comment>
<evidence type="ECO:0000256" key="1">
    <source>
        <dbReference type="SAM" id="MobiDB-lite"/>
    </source>
</evidence>
<feature type="region of interest" description="Disordered" evidence="1">
    <location>
        <begin position="1"/>
        <end position="45"/>
    </location>
</feature>
<feature type="compositionally biased region" description="Polar residues" evidence="1">
    <location>
        <begin position="12"/>
        <end position="42"/>
    </location>
</feature>
<dbReference type="RefSeq" id="WP_116494520.1">
    <property type="nucleotide sequence ID" value="NZ_QDFR01000009.1"/>
</dbReference>
<feature type="compositionally biased region" description="Low complexity" evidence="1">
    <location>
        <begin position="244"/>
        <end position="262"/>
    </location>
</feature>
<proteinExistence type="predicted"/>
<name>A0AA92C042_RHIRH</name>
<evidence type="ECO:0000313" key="3">
    <source>
        <dbReference type="Proteomes" id="UP000244335"/>
    </source>
</evidence>
<feature type="compositionally biased region" description="Basic and acidic residues" evidence="1">
    <location>
        <begin position="448"/>
        <end position="458"/>
    </location>
</feature>
<organism evidence="2 3">
    <name type="scientific">Rhizobium rhizogenes</name>
    <name type="common">Agrobacterium rhizogenes</name>
    <dbReference type="NCBI Taxonomy" id="359"/>
    <lineage>
        <taxon>Bacteria</taxon>
        <taxon>Pseudomonadati</taxon>
        <taxon>Pseudomonadota</taxon>
        <taxon>Alphaproteobacteria</taxon>
        <taxon>Hyphomicrobiales</taxon>
        <taxon>Rhizobiaceae</taxon>
        <taxon>Rhizobium/Agrobacterium group</taxon>
        <taxon>Rhizobium</taxon>
    </lineage>
</organism>
<dbReference type="EMBL" id="QDFR01000009">
    <property type="protein sequence ID" value="PVE50890.1"/>
    <property type="molecule type" value="Genomic_DNA"/>
</dbReference>
<feature type="compositionally biased region" description="Polar residues" evidence="1">
    <location>
        <begin position="373"/>
        <end position="384"/>
    </location>
</feature>
<evidence type="ECO:0000313" key="2">
    <source>
        <dbReference type="EMBL" id="PVE50890.1"/>
    </source>
</evidence>
<protein>
    <submittedName>
        <fullName evidence="2">Uncharacterized protein</fullName>
    </submittedName>
</protein>
<gene>
    <name evidence="2" type="ORF">DC430_20240</name>
</gene>
<feature type="compositionally biased region" description="Basic and acidic residues" evidence="1">
    <location>
        <begin position="486"/>
        <end position="524"/>
    </location>
</feature>
<feature type="region of interest" description="Disordered" evidence="1">
    <location>
        <begin position="448"/>
        <end position="524"/>
    </location>
</feature>
<feature type="region of interest" description="Disordered" evidence="1">
    <location>
        <begin position="166"/>
        <end position="296"/>
    </location>
</feature>
<accession>A0AA92C042</accession>